<comment type="caution">
    <text evidence="9">The sequence shown here is derived from an EMBL/GenBank/DDBJ whole genome shotgun (WGS) entry which is preliminary data.</text>
</comment>
<dbReference type="InterPro" id="IPR013324">
    <property type="entry name" value="RNA_pol_sigma_r3/r4-like"/>
</dbReference>
<feature type="domain" description="RNA polymerase sigma factor 70 region 4 type 2" evidence="8">
    <location>
        <begin position="121"/>
        <end position="173"/>
    </location>
</feature>
<dbReference type="SUPFAM" id="SSF88659">
    <property type="entry name" value="Sigma3 and sigma4 domains of RNA polymerase sigma factors"/>
    <property type="match status" value="1"/>
</dbReference>
<keyword evidence="5 6" id="KW-0804">Transcription</keyword>
<keyword evidence="4 6" id="KW-0238">DNA-binding</keyword>
<evidence type="ECO:0000259" key="8">
    <source>
        <dbReference type="Pfam" id="PF08281"/>
    </source>
</evidence>
<dbReference type="AlphaFoldDB" id="A0A1F6NYY4"/>
<evidence type="ECO:0000256" key="5">
    <source>
        <dbReference type="ARBA" id="ARBA00023163"/>
    </source>
</evidence>
<dbReference type="InterPro" id="IPR036388">
    <property type="entry name" value="WH-like_DNA-bd_sf"/>
</dbReference>
<dbReference type="Pfam" id="PF08281">
    <property type="entry name" value="Sigma70_r4_2"/>
    <property type="match status" value="1"/>
</dbReference>
<gene>
    <name evidence="9" type="ORF">A2537_00495</name>
</gene>
<protein>
    <recommendedName>
        <fullName evidence="6">RNA polymerase sigma factor</fullName>
    </recommendedName>
</protein>
<evidence type="ECO:0000259" key="7">
    <source>
        <dbReference type="Pfam" id="PF04542"/>
    </source>
</evidence>
<dbReference type="InterPro" id="IPR000838">
    <property type="entry name" value="RNA_pol_sigma70_ECF_CS"/>
</dbReference>
<evidence type="ECO:0000256" key="1">
    <source>
        <dbReference type="ARBA" id="ARBA00010641"/>
    </source>
</evidence>
<dbReference type="SUPFAM" id="SSF88946">
    <property type="entry name" value="Sigma2 domain of RNA polymerase sigma factors"/>
    <property type="match status" value="1"/>
</dbReference>
<dbReference type="CDD" id="cd06171">
    <property type="entry name" value="Sigma70_r4"/>
    <property type="match status" value="1"/>
</dbReference>
<feature type="domain" description="RNA polymerase sigma-70 region 2" evidence="7">
    <location>
        <begin position="24"/>
        <end position="91"/>
    </location>
</feature>
<dbReference type="Gene3D" id="1.10.10.10">
    <property type="entry name" value="Winged helix-like DNA-binding domain superfamily/Winged helix DNA-binding domain"/>
    <property type="match status" value="1"/>
</dbReference>
<dbReference type="InterPro" id="IPR013249">
    <property type="entry name" value="RNA_pol_sigma70_r4_t2"/>
</dbReference>
<dbReference type="Pfam" id="PF04542">
    <property type="entry name" value="Sigma70_r2"/>
    <property type="match status" value="1"/>
</dbReference>
<dbReference type="PROSITE" id="PS01063">
    <property type="entry name" value="SIGMA70_ECF"/>
    <property type="match status" value="1"/>
</dbReference>
<proteinExistence type="inferred from homology"/>
<comment type="similarity">
    <text evidence="1 6">Belongs to the sigma-70 factor family. ECF subfamily.</text>
</comment>
<sequence>MQDLTDKDLVMLAVKGDMKAFERLVSIYEKPIFGYILRFVNHKENAEDLTQETFIKIFRSLKTFDPEYKFKTWLFTVATNTVYDWLRKAKKNKEMFIVDDPDINFETIDDRFSYKLIEDKELIDNALKNIKPVYQSAIVLFYRDELTYDEISEVLNVPINTVKTYIYRAKKALSEHLK</sequence>
<evidence type="ECO:0000256" key="2">
    <source>
        <dbReference type="ARBA" id="ARBA00023015"/>
    </source>
</evidence>
<reference evidence="9 10" key="1">
    <citation type="journal article" date="2016" name="Nat. Commun.">
        <title>Thousands of microbial genomes shed light on interconnected biogeochemical processes in an aquifer system.</title>
        <authorList>
            <person name="Anantharaman K."/>
            <person name="Brown C.T."/>
            <person name="Hug L.A."/>
            <person name="Sharon I."/>
            <person name="Castelle C.J."/>
            <person name="Probst A.J."/>
            <person name="Thomas B.C."/>
            <person name="Singh A."/>
            <person name="Wilkins M.J."/>
            <person name="Karaoz U."/>
            <person name="Brodie E.L."/>
            <person name="Williams K.H."/>
            <person name="Hubbard S.S."/>
            <person name="Banfield J.F."/>
        </authorList>
    </citation>
    <scope>NUCLEOTIDE SEQUENCE [LARGE SCALE GENOMIC DNA]</scope>
</reference>
<dbReference type="GO" id="GO:0003677">
    <property type="term" value="F:DNA binding"/>
    <property type="evidence" value="ECO:0007669"/>
    <property type="project" value="UniProtKB-KW"/>
</dbReference>
<evidence type="ECO:0000256" key="4">
    <source>
        <dbReference type="ARBA" id="ARBA00023125"/>
    </source>
</evidence>
<dbReference type="GO" id="GO:0016987">
    <property type="term" value="F:sigma factor activity"/>
    <property type="evidence" value="ECO:0007669"/>
    <property type="project" value="UniProtKB-KW"/>
</dbReference>
<dbReference type="InterPro" id="IPR039425">
    <property type="entry name" value="RNA_pol_sigma-70-like"/>
</dbReference>
<dbReference type="Gene3D" id="1.10.1740.10">
    <property type="match status" value="1"/>
</dbReference>
<dbReference type="Proteomes" id="UP000178490">
    <property type="component" value="Unassembled WGS sequence"/>
</dbReference>
<dbReference type="InterPro" id="IPR014284">
    <property type="entry name" value="RNA_pol_sigma-70_dom"/>
</dbReference>
<evidence type="ECO:0000313" key="10">
    <source>
        <dbReference type="Proteomes" id="UP000178490"/>
    </source>
</evidence>
<name>A0A1F6NYY4_9BACT</name>
<dbReference type="PANTHER" id="PTHR43133:SF51">
    <property type="entry name" value="RNA POLYMERASE SIGMA FACTOR"/>
    <property type="match status" value="1"/>
</dbReference>
<dbReference type="NCBIfam" id="TIGR02937">
    <property type="entry name" value="sigma70-ECF"/>
    <property type="match status" value="1"/>
</dbReference>
<keyword evidence="3 6" id="KW-0731">Sigma factor</keyword>
<dbReference type="GO" id="GO:0006352">
    <property type="term" value="P:DNA-templated transcription initiation"/>
    <property type="evidence" value="ECO:0007669"/>
    <property type="project" value="InterPro"/>
</dbReference>
<evidence type="ECO:0000313" key="9">
    <source>
        <dbReference type="EMBL" id="OGH89126.1"/>
    </source>
</evidence>
<dbReference type="InterPro" id="IPR013325">
    <property type="entry name" value="RNA_pol_sigma_r2"/>
</dbReference>
<dbReference type="InterPro" id="IPR007627">
    <property type="entry name" value="RNA_pol_sigma70_r2"/>
</dbReference>
<dbReference type="EMBL" id="MFRC01000043">
    <property type="protein sequence ID" value="OGH89126.1"/>
    <property type="molecule type" value="Genomic_DNA"/>
</dbReference>
<accession>A0A1F6NYY4</accession>
<evidence type="ECO:0000256" key="6">
    <source>
        <dbReference type="RuleBase" id="RU000716"/>
    </source>
</evidence>
<keyword evidence="2 6" id="KW-0805">Transcription regulation</keyword>
<dbReference type="PANTHER" id="PTHR43133">
    <property type="entry name" value="RNA POLYMERASE ECF-TYPE SIGMA FACTO"/>
    <property type="match status" value="1"/>
</dbReference>
<evidence type="ECO:0000256" key="3">
    <source>
        <dbReference type="ARBA" id="ARBA00023082"/>
    </source>
</evidence>
<organism evidence="9 10">
    <name type="scientific">Candidatus Magasanikbacteria bacterium RIFOXYD2_FULL_36_9</name>
    <dbReference type="NCBI Taxonomy" id="1798707"/>
    <lineage>
        <taxon>Bacteria</taxon>
        <taxon>Candidatus Magasanikiibacteriota</taxon>
    </lineage>
</organism>